<feature type="domain" description="Cupin type-2" evidence="2">
    <location>
        <begin position="221"/>
        <end position="269"/>
    </location>
</feature>
<feature type="signal peptide" evidence="1">
    <location>
        <begin position="1"/>
        <end position="25"/>
    </location>
</feature>
<name>A0ABT2G224_9BACT</name>
<evidence type="ECO:0000313" key="3">
    <source>
        <dbReference type="EMBL" id="MCS5489296.1"/>
    </source>
</evidence>
<keyword evidence="4" id="KW-1185">Reference proteome</keyword>
<accession>A0ABT2G224</accession>
<dbReference type="InterPro" id="IPR011051">
    <property type="entry name" value="RmlC_Cupin_sf"/>
</dbReference>
<protein>
    <submittedName>
        <fullName evidence="3">Cupin domain-containing protein</fullName>
    </submittedName>
</protein>
<keyword evidence="1" id="KW-0732">Signal</keyword>
<dbReference type="InterPro" id="IPR013096">
    <property type="entry name" value="Cupin_2"/>
</dbReference>
<evidence type="ECO:0000259" key="2">
    <source>
        <dbReference type="Pfam" id="PF07883"/>
    </source>
</evidence>
<comment type="caution">
    <text evidence="3">The sequence shown here is derived from an EMBL/GenBank/DDBJ whole genome shotgun (WGS) entry which is preliminary data.</text>
</comment>
<dbReference type="Gene3D" id="2.60.120.10">
    <property type="entry name" value="Jelly Rolls"/>
    <property type="match status" value="1"/>
</dbReference>
<dbReference type="Pfam" id="PF07883">
    <property type="entry name" value="Cupin_2"/>
    <property type="match status" value="1"/>
</dbReference>
<proteinExistence type="predicted"/>
<sequence>MKTTKTLFHLFLGLCFFLGTYSLHAQTSSIEESLQNFVESYKTDPMALSTTFGIKVGDEWWTVSVRRFQEPYLVGKNKQYTFHNFGPHEVTLSKGQPSIPTWYFRFVDQSVLEKIERMEWTATTAVAKSTPADVTALDILDMDGYQSSQGATAIAYQTLEHFWKTNPGEVTRFSRDSSLPSHGAQLVALYTMKDKRISWFTLGTDEVANGDRGLDKGQVPNLFIITKGKGKAQIGEEEIDLEPGMSVFVGPYVSHVLYNPYQEPLEGILILYGDNIDYALGQSYLDFLDQEYAFYEKNEQAVKSLSQNK</sequence>
<evidence type="ECO:0000256" key="1">
    <source>
        <dbReference type="SAM" id="SignalP"/>
    </source>
</evidence>
<reference evidence="3 4" key="1">
    <citation type="submission" date="2022-08" db="EMBL/GenBank/DDBJ databases">
        <title>Algoriphagus sp. CAU 1643 isolated from mud.</title>
        <authorList>
            <person name="Kim W."/>
        </authorList>
    </citation>
    <scope>NUCLEOTIDE SEQUENCE [LARGE SCALE GENOMIC DNA]</scope>
    <source>
        <strain evidence="3 4">CAU 1643</strain>
    </source>
</reference>
<dbReference type="RefSeq" id="WP_259412969.1">
    <property type="nucleotide sequence ID" value="NZ_JANWGH010000001.1"/>
</dbReference>
<feature type="chain" id="PRO_5047136264" evidence="1">
    <location>
        <begin position="26"/>
        <end position="309"/>
    </location>
</feature>
<dbReference type="Proteomes" id="UP001206788">
    <property type="component" value="Unassembled WGS sequence"/>
</dbReference>
<organism evidence="3 4">
    <name type="scientific">Algoriphagus limi</name>
    <dbReference type="NCBI Taxonomy" id="2975273"/>
    <lineage>
        <taxon>Bacteria</taxon>
        <taxon>Pseudomonadati</taxon>
        <taxon>Bacteroidota</taxon>
        <taxon>Cytophagia</taxon>
        <taxon>Cytophagales</taxon>
        <taxon>Cyclobacteriaceae</taxon>
        <taxon>Algoriphagus</taxon>
    </lineage>
</organism>
<evidence type="ECO:0000313" key="4">
    <source>
        <dbReference type="Proteomes" id="UP001206788"/>
    </source>
</evidence>
<gene>
    <name evidence="3" type="ORF">NY014_02575</name>
</gene>
<dbReference type="InterPro" id="IPR014710">
    <property type="entry name" value="RmlC-like_jellyroll"/>
</dbReference>
<dbReference type="SUPFAM" id="SSF51182">
    <property type="entry name" value="RmlC-like cupins"/>
    <property type="match status" value="1"/>
</dbReference>
<dbReference type="EMBL" id="JANWGH010000001">
    <property type="protein sequence ID" value="MCS5489296.1"/>
    <property type="molecule type" value="Genomic_DNA"/>
</dbReference>